<evidence type="ECO:0000256" key="1">
    <source>
        <dbReference type="ARBA" id="ARBA00007447"/>
    </source>
</evidence>
<evidence type="ECO:0000256" key="7">
    <source>
        <dbReference type="RuleBase" id="RU000454"/>
    </source>
</evidence>
<dbReference type="GO" id="GO:0006508">
    <property type="term" value="P:proteolysis"/>
    <property type="evidence" value="ECO:0007669"/>
    <property type="project" value="UniProtKB-KW"/>
</dbReference>
<dbReference type="InterPro" id="IPR001461">
    <property type="entry name" value="Aspartic_peptidase_A1"/>
</dbReference>
<proteinExistence type="inferred from homology"/>
<dbReference type="Pfam" id="PF14541">
    <property type="entry name" value="TAXi_C"/>
    <property type="match status" value="1"/>
</dbReference>
<evidence type="ECO:0000256" key="6">
    <source>
        <dbReference type="PIRSR" id="PIRSR601461-1"/>
    </source>
</evidence>
<keyword evidence="2 7" id="KW-0645">Protease</keyword>
<dbReference type="PANTHER" id="PTHR47967">
    <property type="entry name" value="OS07G0603500 PROTEIN-RELATED"/>
    <property type="match status" value="1"/>
</dbReference>
<reference evidence="10" key="1">
    <citation type="submission" date="2021-08" db="EMBL/GenBank/DDBJ databases">
        <title>WGS assembly of Ceratopteris richardii.</title>
        <authorList>
            <person name="Marchant D.B."/>
            <person name="Chen G."/>
            <person name="Jenkins J."/>
            <person name="Shu S."/>
            <person name="Leebens-Mack J."/>
            <person name="Grimwood J."/>
            <person name="Schmutz J."/>
            <person name="Soltis P."/>
            <person name="Soltis D."/>
            <person name="Chen Z.-H."/>
        </authorList>
    </citation>
    <scope>NUCLEOTIDE SEQUENCE</scope>
    <source>
        <strain evidence="10">Whitten #5841</strain>
        <tissue evidence="10">Leaf</tissue>
    </source>
</reference>
<evidence type="ECO:0000313" key="11">
    <source>
        <dbReference type="Proteomes" id="UP000825935"/>
    </source>
</evidence>
<keyword evidence="4 7" id="KW-0378">Hydrolase</keyword>
<feature type="chain" id="PRO_5035777049" description="Peptidase A1 domain-containing protein" evidence="8">
    <location>
        <begin position="36"/>
        <end position="520"/>
    </location>
</feature>
<organism evidence="10 11">
    <name type="scientific">Ceratopteris richardii</name>
    <name type="common">Triangle waterfern</name>
    <dbReference type="NCBI Taxonomy" id="49495"/>
    <lineage>
        <taxon>Eukaryota</taxon>
        <taxon>Viridiplantae</taxon>
        <taxon>Streptophyta</taxon>
        <taxon>Embryophyta</taxon>
        <taxon>Tracheophyta</taxon>
        <taxon>Polypodiopsida</taxon>
        <taxon>Polypodiidae</taxon>
        <taxon>Polypodiales</taxon>
        <taxon>Pteridineae</taxon>
        <taxon>Pteridaceae</taxon>
        <taxon>Parkerioideae</taxon>
        <taxon>Ceratopteris</taxon>
    </lineage>
</organism>
<keyword evidence="11" id="KW-1185">Reference proteome</keyword>
<evidence type="ECO:0000313" key="10">
    <source>
        <dbReference type="EMBL" id="KAH7422939.1"/>
    </source>
</evidence>
<evidence type="ECO:0000256" key="8">
    <source>
        <dbReference type="SAM" id="SignalP"/>
    </source>
</evidence>
<dbReference type="InterPro" id="IPR033121">
    <property type="entry name" value="PEPTIDASE_A1"/>
</dbReference>
<dbReference type="PANTHER" id="PTHR47967:SF46">
    <property type="entry name" value="ASPARTIC PROTEINASE NEPENTHESIN-1"/>
    <property type="match status" value="1"/>
</dbReference>
<dbReference type="GO" id="GO:0004190">
    <property type="term" value="F:aspartic-type endopeptidase activity"/>
    <property type="evidence" value="ECO:0007669"/>
    <property type="project" value="UniProtKB-KW"/>
</dbReference>
<sequence>MASSSMRRKLAPSCDATRFAYILLLFFCRLQCCSTAGGAPQPPRSGFVLPLLHRTSLPPPYTRRYTSPLSKLDFFAEAKSLDQARILSIAASLSRSSKDVLVSSSSTSFNALYASNASNGYSSRVRSGASAGAGQYFVQFAIGSPPQKFMLIADTGSDLVWVRCSICKRRCRDGGAVRAGPPLPPTFLARASSTYRPVPCLSQSCLLVPAPPSFSCNLRIPSTCRYDYTYADASESSGVFSMETISLNPASTSYPPASQNFTAINSQEVKDFAFGCGLRNAGQSFVGSDGVLGMGRGMISFVQQVGSIVGNKFSYCLVDFFSTPSLNSLLIVGDPPMPIKLLSTVQSTPLIQNSFAPSFYYVNVLDVAVNGKILPVPSSVWELDAVGNGGTVLDTGTTLTTFVEPAYQMILNAISEEFPYPKVDPLQTFDLCFNATGLISLSSLPTLSITFEQGAVFSPPASNIFIDIPGGLKCLSLQGVQGPFAFTVLGNLIQQNFHMEFDLDSSMLRFASTQCSGSFR</sequence>
<dbReference type="EMBL" id="CM035417">
    <property type="protein sequence ID" value="KAH7422939.1"/>
    <property type="molecule type" value="Genomic_DNA"/>
</dbReference>
<dbReference type="OrthoDB" id="2747330at2759"/>
<dbReference type="InterPro" id="IPR051708">
    <property type="entry name" value="Plant_Aspart_Prot_A1"/>
</dbReference>
<keyword evidence="3 7" id="KW-0064">Aspartyl protease</keyword>
<dbReference type="PROSITE" id="PS00141">
    <property type="entry name" value="ASP_PROTEASE"/>
    <property type="match status" value="1"/>
</dbReference>
<dbReference type="Gene3D" id="2.40.70.10">
    <property type="entry name" value="Acid Proteases"/>
    <property type="match status" value="2"/>
</dbReference>
<evidence type="ECO:0000256" key="4">
    <source>
        <dbReference type="ARBA" id="ARBA00022801"/>
    </source>
</evidence>
<name>A0A8T2TQW5_CERRI</name>
<dbReference type="PRINTS" id="PR00792">
    <property type="entry name" value="PEPSIN"/>
</dbReference>
<dbReference type="InterPro" id="IPR034161">
    <property type="entry name" value="Pepsin-like_plant"/>
</dbReference>
<dbReference type="AlphaFoldDB" id="A0A8T2TQW5"/>
<dbReference type="Proteomes" id="UP000825935">
    <property type="component" value="Chromosome 12"/>
</dbReference>
<evidence type="ECO:0000256" key="3">
    <source>
        <dbReference type="ARBA" id="ARBA00022750"/>
    </source>
</evidence>
<dbReference type="SUPFAM" id="SSF50630">
    <property type="entry name" value="Acid proteases"/>
    <property type="match status" value="1"/>
</dbReference>
<evidence type="ECO:0000256" key="2">
    <source>
        <dbReference type="ARBA" id="ARBA00022670"/>
    </source>
</evidence>
<dbReference type="InterPro" id="IPR021109">
    <property type="entry name" value="Peptidase_aspartic_dom_sf"/>
</dbReference>
<feature type="active site" evidence="6">
    <location>
        <position position="154"/>
    </location>
</feature>
<accession>A0A8T2TQW5</accession>
<gene>
    <name evidence="10" type="ORF">KP509_12G032600</name>
</gene>
<dbReference type="OMA" id="PIHCYDP"/>
<protein>
    <recommendedName>
        <fullName evidence="9">Peptidase A1 domain-containing protein</fullName>
    </recommendedName>
</protein>
<evidence type="ECO:0000256" key="5">
    <source>
        <dbReference type="ARBA" id="ARBA00023180"/>
    </source>
</evidence>
<keyword evidence="8" id="KW-0732">Signal</keyword>
<dbReference type="CDD" id="cd05476">
    <property type="entry name" value="pepsin_A_like_plant"/>
    <property type="match status" value="1"/>
</dbReference>
<keyword evidence="5" id="KW-0325">Glycoprotein</keyword>
<feature type="active site" evidence="6">
    <location>
        <position position="394"/>
    </location>
</feature>
<dbReference type="PROSITE" id="PS51767">
    <property type="entry name" value="PEPTIDASE_A1"/>
    <property type="match status" value="1"/>
</dbReference>
<dbReference type="InterPro" id="IPR032861">
    <property type="entry name" value="TAXi_N"/>
</dbReference>
<dbReference type="InterPro" id="IPR032799">
    <property type="entry name" value="TAXi_C"/>
</dbReference>
<dbReference type="Pfam" id="PF14543">
    <property type="entry name" value="TAXi_N"/>
    <property type="match status" value="1"/>
</dbReference>
<comment type="similarity">
    <text evidence="1 7">Belongs to the peptidase A1 family.</text>
</comment>
<dbReference type="FunFam" id="2.40.70.10:FF:000033">
    <property type="entry name" value="Aspartyl protease family protein"/>
    <property type="match status" value="1"/>
</dbReference>
<evidence type="ECO:0000259" key="9">
    <source>
        <dbReference type="PROSITE" id="PS51767"/>
    </source>
</evidence>
<feature type="signal peptide" evidence="8">
    <location>
        <begin position="1"/>
        <end position="35"/>
    </location>
</feature>
<feature type="domain" description="Peptidase A1" evidence="9">
    <location>
        <begin position="136"/>
        <end position="511"/>
    </location>
</feature>
<dbReference type="InterPro" id="IPR001969">
    <property type="entry name" value="Aspartic_peptidase_AS"/>
</dbReference>
<comment type="caution">
    <text evidence="10">The sequence shown here is derived from an EMBL/GenBank/DDBJ whole genome shotgun (WGS) entry which is preliminary data.</text>
</comment>